<feature type="transmembrane region" description="Helical" evidence="1">
    <location>
        <begin position="74"/>
        <end position="95"/>
    </location>
</feature>
<dbReference type="Gene3D" id="3.55.50.30">
    <property type="match status" value="1"/>
</dbReference>
<dbReference type="Proteomes" id="UP001236507">
    <property type="component" value="Unassembled WGS sequence"/>
</dbReference>
<dbReference type="PANTHER" id="PTHR30273:SF2">
    <property type="entry name" value="PROTEIN FECR"/>
    <property type="match status" value="1"/>
</dbReference>
<evidence type="ECO:0000313" key="5">
    <source>
        <dbReference type="Proteomes" id="UP001236507"/>
    </source>
</evidence>
<protein>
    <submittedName>
        <fullName evidence="4">FecR domain-containing protein</fullName>
    </submittedName>
</protein>
<feature type="domain" description="Protein FecR C-terminal" evidence="3">
    <location>
        <begin position="253"/>
        <end position="320"/>
    </location>
</feature>
<keyword evidence="1" id="KW-0472">Membrane</keyword>
<dbReference type="Gene3D" id="2.60.120.1440">
    <property type="match status" value="1"/>
</dbReference>
<dbReference type="PANTHER" id="PTHR30273">
    <property type="entry name" value="PERIPLASMIC SIGNAL SENSOR AND SIGMA FACTOR ACTIVATOR FECR-RELATED"/>
    <property type="match status" value="1"/>
</dbReference>
<dbReference type="InterPro" id="IPR006860">
    <property type="entry name" value="FecR"/>
</dbReference>
<sequence length="325" mass="37180">MISKEQERILQEYLSGKESPEGKALFDQWAQSLYEDKSFQPSDSEEALSNAQQKMWVNISSKKDTPIIRLVTSWALRAGIAASVLLISMLAWKWIGKYNQPLPEYELSYQTIKTKAGEHATVTLEDGSKLFLNGASSLRFPTKLQGQTRHVYLEGEAYFEVTHNPQQPFIVSSKHLNTTVKGTTFDVHDYTQDNQANVTVLTGKVAVEMANNPQRNCLILPNQVCTYQSEKANLSQSSIIDARESISWRERKVYFKRERMDLVFRKLERMYEVSFQVKNPQLMDCTWIASFENASLEEVLQLMQSSLGIQYQIKGKEVIIKGICQ</sequence>
<comment type="caution">
    <text evidence="4">The sequence shown here is derived from an EMBL/GenBank/DDBJ whole genome shotgun (WGS) entry which is preliminary data.</text>
</comment>
<dbReference type="EMBL" id="JASHIF010000028">
    <property type="protein sequence ID" value="MDI9862378.1"/>
    <property type="molecule type" value="Genomic_DNA"/>
</dbReference>
<feature type="domain" description="FecR protein" evidence="2">
    <location>
        <begin position="111"/>
        <end position="205"/>
    </location>
</feature>
<accession>A0ABT6YH05</accession>
<dbReference type="PIRSF" id="PIRSF018266">
    <property type="entry name" value="FecR"/>
    <property type="match status" value="1"/>
</dbReference>
<dbReference type="Pfam" id="PF04773">
    <property type="entry name" value="FecR"/>
    <property type="match status" value="1"/>
</dbReference>
<organism evidence="4 5">
    <name type="scientific">Flectobacillus roseus</name>
    <dbReference type="NCBI Taxonomy" id="502259"/>
    <lineage>
        <taxon>Bacteria</taxon>
        <taxon>Pseudomonadati</taxon>
        <taxon>Bacteroidota</taxon>
        <taxon>Cytophagia</taxon>
        <taxon>Cytophagales</taxon>
        <taxon>Flectobacillaceae</taxon>
        <taxon>Flectobacillus</taxon>
    </lineage>
</organism>
<reference evidence="4 5" key="1">
    <citation type="submission" date="2023-05" db="EMBL/GenBank/DDBJ databases">
        <title>Novel species of genus Flectobacillus isolated from stream in China.</title>
        <authorList>
            <person name="Lu H."/>
        </authorList>
    </citation>
    <scope>NUCLEOTIDE SEQUENCE [LARGE SCALE GENOMIC DNA]</scope>
    <source>
        <strain evidence="4 5">KCTC 42575</strain>
    </source>
</reference>
<dbReference type="InterPro" id="IPR032508">
    <property type="entry name" value="FecR_C"/>
</dbReference>
<keyword evidence="5" id="KW-1185">Reference proteome</keyword>
<dbReference type="RefSeq" id="WP_283346644.1">
    <property type="nucleotide sequence ID" value="NZ_JASHIF010000028.1"/>
</dbReference>
<evidence type="ECO:0000256" key="1">
    <source>
        <dbReference type="SAM" id="Phobius"/>
    </source>
</evidence>
<gene>
    <name evidence="4" type="ORF">QM524_24355</name>
</gene>
<evidence type="ECO:0000259" key="3">
    <source>
        <dbReference type="Pfam" id="PF16344"/>
    </source>
</evidence>
<evidence type="ECO:0000313" key="4">
    <source>
        <dbReference type="EMBL" id="MDI9862378.1"/>
    </source>
</evidence>
<keyword evidence="1" id="KW-1133">Transmembrane helix</keyword>
<proteinExistence type="predicted"/>
<evidence type="ECO:0000259" key="2">
    <source>
        <dbReference type="Pfam" id="PF04773"/>
    </source>
</evidence>
<dbReference type="InterPro" id="IPR012373">
    <property type="entry name" value="Ferrdict_sens_TM"/>
</dbReference>
<name>A0ABT6YH05_9BACT</name>
<keyword evidence="1" id="KW-0812">Transmembrane</keyword>
<dbReference type="Pfam" id="PF16344">
    <property type="entry name" value="FecR_C"/>
    <property type="match status" value="1"/>
</dbReference>